<proteinExistence type="predicted"/>
<sequence>MALTALVAVATAAALPSQAALWMGAAVAVALYEWRRVQPLVQLQCRQSGWYYQCGAERPAQPVVLALQQWIYGPLLLLSLRLPGRYWPTVLWVTPGAMAAGEFRRLCKALLVGRN</sequence>
<gene>
    <name evidence="2" type="ORF">E3W66_00580</name>
</gene>
<protein>
    <recommendedName>
        <fullName evidence="4">Toxin CptA</fullName>
    </recommendedName>
</protein>
<organism evidence="2 3">
    <name type="scientific">Gammaproteobacteria bacterium LSUCC0057</name>
    <dbReference type="NCBI Taxonomy" id="2559237"/>
    <lineage>
        <taxon>Bacteria</taxon>
        <taxon>Pseudomonadati</taxon>
        <taxon>Pseudomonadota</taxon>
        <taxon>Gammaproteobacteria</taxon>
        <taxon>Cellvibrionales</taxon>
        <taxon>Porticoccaceae</taxon>
        <taxon>SAR92 clade</taxon>
    </lineage>
</organism>
<name>A0A4Y8UJG7_9GAMM</name>
<keyword evidence="1" id="KW-0732">Signal</keyword>
<dbReference type="AlphaFoldDB" id="A0A4Y8UJG7"/>
<dbReference type="EMBL" id="SPIA01000001">
    <property type="protein sequence ID" value="TFH68492.1"/>
    <property type="molecule type" value="Genomic_DNA"/>
</dbReference>
<comment type="caution">
    <text evidence="2">The sequence shown here is derived from an EMBL/GenBank/DDBJ whole genome shotgun (WGS) entry which is preliminary data.</text>
</comment>
<accession>A0A4Y8UJG7</accession>
<evidence type="ECO:0008006" key="4">
    <source>
        <dbReference type="Google" id="ProtNLM"/>
    </source>
</evidence>
<evidence type="ECO:0000313" key="2">
    <source>
        <dbReference type="EMBL" id="TFH68492.1"/>
    </source>
</evidence>
<reference evidence="2 3" key="1">
    <citation type="submission" date="2019-03" db="EMBL/GenBank/DDBJ databases">
        <title>Draft genome of Gammaproteobacteria bacterium LSUCC0057, a member of the SAR92 clade.</title>
        <authorList>
            <person name="Lanclos V.C."/>
            <person name="Doiron C."/>
            <person name="Henson M.W."/>
            <person name="Thrash J.C."/>
        </authorList>
    </citation>
    <scope>NUCLEOTIDE SEQUENCE [LARGE SCALE GENOMIC DNA]</scope>
    <source>
        <strain evidence="2 3">LSUCC0057</strain>
    </source>
</reference>
<evidence type="ECO:0000313" key="3">
    <source>
        <dbReference type="Proteomes" id="UP000298133"/>
    </source>
</evidence>
<evidence type="ECO:0000256" key="1">
    <source>
        <dbReference type="SAM" id="SignalP"/>
    </source>
</evidence>
<feature type="signal peptide" evidence="1">
    <location>
        <begin position="1"/>
        <end position="19"/>
    </location>
</feature>
<feature type="chain" id="PRO_5021402635" description="Toxin CptA" evidence="1">
    <location>
        <begin position="20"/>
        <end position="115"/>
    </location>
</feature>
<dbReference type="Proteomes" id="UP000298133">
    <property type="component" value="Unassembled WGS sequence"/>
</dbReference>
<keyword evidence="3" id="KW-1185">Reference proteome</keyword>